<dbReference type="AlphaFoldDB" id="A0AAN7GLE8"/>
<dbReference type="GO" id="GO:0032259">
    <property type="term" value="P:methylation"/>
    <property type="evidence" value="ECO:0007669"/>
    <property type="project" value="UniProtKB-KW"/>
</dbReference>
<dbReference type="Pfam" id="PF00891">
    <property type="entry name" value="Methyltransf_2"/>
    <property type="match status" value="1"/>
</dbReference>
<keyword evidence="1" id="KW-0489">Methyltransferase</keyword>
<sequence length="390" mass="43313">MDSFGPASDNQMNPTQSSEEECVDFAMQLASASVLPMVIKCALELDLLEIMARTCLTSGGHVSPLEIAAQLRTTNPQAPIMLDRVLRILATHSILTCKLRDLPDGKVERLYGLGAVCKFLTKNADGVSIAPLCLLNQDKVLMESWYYLKDTILEGGIPFNKAYGMPSFEYHGTDLRFNQVFNRAMADHSTIIMKKILETYKGFEGLSTVVDIGGGTGAALSMIVSKYPLVKGINFDLPHVIENAPPISGVEHVGGDMFISVPRGDAIFMKYICHDWSDESCLMFLKKCYDALPNHGKVILVDRVLSVYPDTSLATKVVVQFDCIMLAHNPGGKERTKEEFEALAKEAGFEGFRVACCAYNNYLMELLKKEEIPFEVAYIDPWFHPLYLKI</sequence>
<dbReference type="FunFam" id="1.10.10.10:FF:000357">
    <property type="entry name" value="Caffeic acid 3-O-methyltransferase"/>
    <property type="match status" value="1"/>
</dbReference>
<keyword evidence="2" id="KW-0808">Transferase</keyword>
<dbReference type="PANTHER" id="PTHR11746">
    <property type="entry name" value="O-METHYLTRANSFERASE"/>
    <property type="match status" value="1"/>
</dbReference>
<evidence type="ECO:0000256" key="1">
    <source>
        <dbReference type="ARBA" id="ARBA00022603"/>
    </source>
</evidence>
<dbReference type="InterPro" id="IPR029063">
    <property type="entry name" value="SAM-dependent_MTases_sf"/>
</dbReference>
<comment type="caution">
    <text evidence="7">The sequence shown here is derived from an EMBL/GenBank/DDBJ whole genome shotgun (WGS) entry which is preliminary data.</text>
</comment>
<dbReference type="Proteomes" id="UP001345219">
    <property type="component" value="Chromosome 10"/>
</dbReference>
<reference evidence="7 8" key="1">
    <citation type="journal article" date="2023" name="Hortic Res">
        <title>Pangenome of water caltrop reveals structural variations and asymmetric subgenome divergence after allopolyploidization.</title>
        <authorList>
            <person name="Zhang X."/>
            <person name="Chen Y."/>
            <person name="Wang L."/>
            <person name="Yuan Y."/>
            <person name="Fang M."/>
            <person name="Shi L."/>
            <person name="Lu R."/>
            <person name="Comes H.P."/>
            <person name="Ma Y."/>
            <person name="Chen Y."/>
            <person name="Huang G."/>
            <person name="Zhou Y."/>
            <person name="Zheng Z."/>
            <person name="Qiu Y."/>
        </authorList>
    </citation>
    <scope>NUCLEOTIDE SEQUENCE [LARGE SCALE GENOMIC DNA]</scope>
    <source>
        <tissue evidence="7">Roots</tissue>
    </source>
</reference>
<dbReference type="SUPFAM" id="SSF46785">
    <property type="entry name" value="Winged helix' DNA-binding domain"/>
    <property type="match status" value="1"/>
</dbReference>
<keyword evidence="8" id="KW-1185">Reference proteome</keyword>
<dbReference type="SUPFAM" id="SSF53335">
    <property type="entry name" value="S-adenosyl-L-methionine-dependent methyltransferases"/>
    <property type="match status" value="1"/>
</dbReference>
<evidence type="ECO:0000259" key="5">
    <source>
        <dbReference type="Pfam" id="PF00891"/>
    </source>
</evidence>
<dbReference type="InterPro" id="IPR036390">
    <property type="entry name" value="WH_DNA-bd_sf"/>
</dbReference>
<evidence type="ECO:0000313" key="8">
    <source>
        <dbReference type="Proteomes" id="UP001345219"/>
    </source>
</evidence>
<dbReference type="EMBL" id="JAXIOK010000021">
    <property type="protein sequence ID" value="KAK4745305.1"/>
    <property type="molecule type" value="Genomic_DNA"/>
</dbReference>
<dbReference type="GO" id="GO:0008171">
    <property type="term" value="F:O-methyltransferase activity"/>
    <property type="evidence" value="ECO:0007669"/>
    <property type="project" value="InterPro"/>
</dbReference>
<dbReference type="CDD" id="cd02440">
    <property type="entry name" value="AdoMet_MTases"/>
    <property type="match status" value="1"/>
</dbReference>
<accession>A0AAN7GLE8</accession>
<dbReference type="Gene3D" id="3.40.50.150">
    <property type="entry name" value="Vaccinia Virus protein VP39"/>
    <property type="match status" value="1"/>
</dbReference>
<organism evidence="7 8">
    <name type="scientific">Trapa incisa</name>
    <dbReference type="NCBI Taxonomy" id="236973"/>
    <lineage>
        <taxon>Eukaryota</taxon>
        <taxon>Viridiplantae</taxon>
        <taxon>Streptophyta</taxon>
        <taxon>Embryophyta</taxon>
        <taxon>Tracheophyta</taxon>
        <taxon>Spermatophyta</taxon>
        <taxon>Magnoliopsida</taxon>
        <taxon>eudicotyledons</taxon>
        <taxon>Gunneridae</taxon>
        <taxon>Pentapetalae</taxon>
        <taxon>rosids</taxon>
        <taxon>malvids</taxon>
        <taxon>Myrtales</taxon>
        <taxon>Lythraceae</taxon>
        <taxon>Trapa</taxon>
    </lineage>
</organism>
<dbReference type="Pfam" id="PF08100">
    <property type="entry name" value="Dimerisation"/>
    <property type="match status" value="1"/>
</dbReference>
<evidence type="ECO:0000256" key="2">
    <source>
        <dbReference type="ARBA" id="ARBA00022679"/>
    </source>
</evidence>
<dbReference type="Gene3D" id="1.10.10.10">
    <property type="entry name" value="Winged helix-like DNA-binding domain superfamily/Winged helix DNA-binding domain"/>
    <property type="match status" value="1"/>
</dbReference>
<gene>
    <name evidence="7" type="ORF">SAY87_011617</name>
</gene>
<evidence type="ECO:0000313" key="7">
    <source>
        <dbReference type="EMBL" id="KAK4745305.1"/>
    </source>
</evidence>
<evidence type="ECO:0000259" key="6">
    <source>
        <dbReference type="Pfam" id="PF08100"/>
    </source>
</evidence>
<protein>
    <recommendedName>
        <fullName evidence="9">Caffeic acid O-methyltransferase</fullName>
    </recommendedName>
</protein>
<dbReference type="FunFam" id="3.40.50.150:FF:000061">
    <property type="entry name" value="Caffeic acid O-methyltransferase"/>
    <property type="match status" value="1"/>
</dbReference>
<proteinExistence type="predicted"/>
<evidence type="ECO:0008006" key="9">
    <source>
        <dbReference type="Google" id="ProtNLM"/>
    </source>
</evidence>
<keyword evidence="3" id="KW-0949">S-adenosyl-L-methionine</keyword>
<feature type="domain" description="O-methyltransferase C-terminal" evidence="5">
    <location>
        <begin position="145"/>
        <end position="350"/>
    </location>
</feature>
<dbReference type="InterPro" id="IPR036388">
    <property type="entry name" value="WH-like_DNA-bd_sf"/>
</dbReference>
<dbReference type="InterPro" id="IPR016461">
    <property type="entry name" value="COMT-like"/>
</dbReference>
<dbReference type="InterPro" id="IPR012967">
    <property type="entry name" value="COMT_dimerisation"/>
</dbReference>
<dbReference type="InterPro" id="IPR001077">
    <property type="entry name" value="COMT_C"/>
</dbReference>
<name>A0AAN7GLE8_9MYRT</name>
<evidence type="ECO:0000256" key="3">
    <source>
        <dbReference type="ARBA" id="ARBA00022691"/>
    </source>
</evidence>
<dbReference type="PIRSF" id="PIRSF005739">
    <property type="entry name" value="O-mtase"/>
    <property type="match status" value="1"/>
</dbReference>
<feature type="domain" description="O-methyltransferase dimerisation" evidence="6">
    <location>
        <begin position="27"/>
        <end position="122"/>
    </location>
</feature>
<dbReference type="PROSITE" id="PS51683">
    <property type="entry name" value="SAM_OMT_II"/>
    <property type="match status" value="1"/>
</dbReference>
<evidence type="ECO:0000256" key="4">
    <source>
        <dbReference type="PIRSR" id="PIRSR005739-1"/>
    </source>
</evidence>
<dbReference type="GO" id="GO:0046983">
    <property type="term" value="F:protein dimerization activity"/>
    <property type="evidence" value="ECO:0007669"/>
    <property type="project" value="InterPro"/>
</dbReference>
<feature type="active site" description="Proton acceptor" evidence="4">
    <location>
        <position position="274"/>
    </location>
</feature>